<feature type="domain" description="Peptidase M13 N-terminal" evidence="8">
    <location>
        <begin position="95"/>
        <end position="235"/>
    </location>
</feature>
<evidence type="ECO:0008006" key="11">
    <source>
        <dbReference type="Google" id="ProtNLM"/>
    </source>
</evidence>
<gene>
    <name evidence="9" type="ORF">pdam_00004472</name>
</gene>
<keyword evidence="5" id="KW-0862">Zinc</keyword>
<sequence>MEEYAVCRRCFSLLVFYRVTPRTTAMWLVTEACETGVILFDLSIIAIGGKHEASARQVRGERCKKKKLVLHGLLTGLFFSSCKDAFKQLNQSVDPCEDFYEYVCGGWENENPLGDSETFVTGLTLARERSYNTLRAALENANRNYLQNDAVMKTLGFFNACNNTAAVEALGDDPLKKLIDQMGGWNVTGNMTPLSLMSITERIAKVTRELFIKPFVDIGVSVDPHNSNKHILQVSFFKKQGRKFKKDELIVAYPIDFYVRIFKFYEEKTRTDPLVVVNYIIWTVINNFIETMPRKYREARDEYVTAMSGNSTRYRWKDCIDRMQPVFGMPLGLLFVDVAFDEKSKETITQMTRLIKDEFFKSVDALPWMSDETKAKAKEKANAIAEDIGYPSYIKDPSKLAATLKGLKVGDNLFENTVSAMAFAANQSYSVLDKPVDRDKWFLGPSQVNGYYSPRQNRIVFLAAILQPPFYNPDYPK</sequence>
<reference evidence="9 10" key="1">
    <citation type="journal article" date="2018" name="Sci. Rep.">
        <title>Comparative analysis of the Pocillopora damicornis genome highlights role of immune system in coral evolution.</title>
        <authorList>
            <person name="Cunning R."/>
            <person name="Bay R.A."/>
            <person name="Gillette P."/>
            <person name="Baker A.C."/>
            <person name="Traylor-Knowles N."/>
        </authorList>
    </citation>
    <scope>NUCLEOTIDE SEQUENCE [LARGE SCALE GENOMIC DNA]</scope>
    <source>
        <strain evidence="9">RSMAS</strain>
        <tissue evidence="9">Whole animal</tissue>
    </source>
</reference>
<dbReference type="PANTHER" id="PTHR11733">
    <property type="entry name" value="ZINC METALLOPROTEASE FAMILY M13 NEPRILYSIN-RELATED"/>
    <property type="match status" value="1"/>
</dbReference>
<dbReference type="OrthoDB" id="6475849at2759"/>
<dbReference type="InterPro" id="IPR008753">
    <property type="entry name" value="Peptidase_M13_N"/>
</dbReference>
<evidence type="ECO:0000256" key="4">
    <source>
        <dbReference type="ARBA" id="ARBA00022801"/>
    </source>
</evidence>
<accession>A0A3M6URR3</accession>
<keyword evidence="6" id="KW-0482">Metalloprotease</keyword>
<dbReference type="GO" id="GO:0046872">
    <property type="term" value="F:metal ion binding"/>
    <property type="evidence" value="ECO:0007669"/>
    <property type="project" value="UniProtKB-KW"/>
</dbReference>
<comment type="caution">
    <text evidence="9">The sequence shown here is derived from an EMBL/GenBank/DDBJ whole genome shotgun (WGS) entry which is preliminary data.</text>
</comment>
<dbReference type="GO" id="GO:0004222">
    <property type="term" value="F:metalloendopeptidase activity"/>
    <property type="evidence" value="ECO:0007669"/>
    <property type="project" value="InterPro"/>
</dbReference>
<evidence type="ECO:0000256" key="2">
    <source>
        <dbReference type="ARBA" id="ARBA00022670"/>
    </source>
</evidence>
<keyword evidence="10" id="KW-1185">Reference proteome</keyword>
<comment type="cofactor">
    <cofactor evidence="1">
        <name>Zn(2+)</name>
        <dbReference type="ChEBI" id="CHEBI:29105"/>
    </cofactor>
</comment>
<dbReference type="Gene3D" id="1.10.1380.10">
    <property type="entry name" value="Neutral endopeptidase , domain2"/>
    <property type="match status" value="2"/>
</dbReference>
<dbReference type="PRINTS" id="PR00786">
    <property type="entry name" value="NEPRILYSIN"/>
</dbReference>
<keyword evidence="3" id="KW-0479">Metal-binding</keyword>
<dbReference type="Pfam" id="PF05649">
    <property type="entry name" value="Peptidase_M13_N"/>
    <property type="match status" value="2"/>
</dbReference>
<proteinExistence type="predicted"/>
<evidence type="ECO:0000256" key="6">
    <source>
        <dbReference type="ARBA" id="ARBA00023049"/>
    </source>
</evidence>
<dbReference type="AlphaFoldDB" id="A0A3M6URR3"/>
<evidence type="ECO:0000259" key="7">
    <source>
        <dbReference type="Pfam" id="PF01431"/>
    </source>
</evidence>
<dbReference type="PROSITE" id="PS51885">
    <property type="entry name" value="NEPRILYSIN"/>
    <property type="match status" value="1"/>
</dbReference>
<dbReference type="InterPro" id="IPR042089">
    <property type="entry name" value="Peptidase_M13_dom_2"/>
</dbReference>
<dbReference type="GO" id="GO:0016485">
    <property type="term" value="P:protein processing"/>
    <property type="evidence" value="ECO:0007669"/>
    <property type="project" value="TreeGrafter"/>
</dbReference>
<feature type="domain" description="Peptidase M13 N-terminal" evidence="8">
    <location>
        <begin position="243"/>
        <end position="391"/>
    </location>
</feature>
<dbReference type="InterPro" id="IPR000718">
    <property type="entry name" value="Peptidase_M13"/>
</dbReference>
<organism evidence="9 10">
    <name type="scientific">Pocillopora damicornis</name>
    <name type="common">Cauliflower coral</name>
    <name type="synonym">Millepora damicornis</name>
    <dbReference type="NCBI Taxonomy" id="46731"/>
    <lineage>
        <taxon>Eukaryota</taxon>
        <taxon>Metazoa</taxon>
        <taxon>Cnidaria</taxon>
        <taxon>Anthozoa</taxon>
        <taxon>Hexacorallia</taxon>
        <taxon>Scleractinia</taxon>
        <taxon>Astrocoeniina</taxon>
        <taxon>Pocilloporidae</taxon>
        <taxon>Pocillopora</taxon>
    </lineage>
</organism>
<dbReference type="GO" id="GO:0005886">
    <property type="term" value="C:plasma membrane"/>
    <property type="evidence" value="ECO:0007669"/>
    <property type="project" value="TreeGrafter"/>
</dbReference>
<name>A0A3M6URR3_POCDA</name>
<keyword evidence="4" id="KW-0378">Hydrolase</keyword>
<evidence type="ECO:0000313" key="10">
    <source>
        <dbReference type="Proteomes" id="UP000275408"/>
    </source>
</evidence>
<dbReference type="EMBL" id="RCHS01000860">
    <property type="protein sequence ID" value="RMX56366.1"/>
    <property type="molecule type" value="Genomic_DNA"/>
</dbReference>
<evidence type="ECO:0000313" key="9">
    <source>
        <dbReference type="EMBL" id="RMX56366.1"/>
    </source>
</evidence>
<evidence type="ECO:0000256" key="1">
    <source>
        <dbReference type="ARBA" id="ARBA00001947"/>
    </source>
</evidence>
<dbReference type="Pfam" id="PF01431">
    <property type="entry name" value="Peptidase_M13"/>
    <property type="match status" value="1"/>
</dbReference>
<dbReference type="PANTHER" id="PTHR11733:SF240">
    <property type="entry name" value="GH14155P-RELATED"/>
    <property type="match status" value="1"/>
</dbReference>
<evidence type="ECO:0000259" key="8">
    <source>
        <dbReference type="Pfam" id="PF05649"/>
    </source>
</evidence>
<feature type="domain" description="Peptidase M13 C-terminal" evidence="7">
    <location>
        <begin position="449"/>
        <end position="477"/>
    </location>
</feature>
<evidence type="ECO:0000256" key="3">
    <source>
        <dbReference type="ARBA" id="ARBA00022723"/>
    </source>
</evidence>
<evidence type="ECO:0000256" key="5">
    <source>
        <dbReference type="ARBA" id="ARBA00022833"/>
    </source>
</evidence>
<dbReference type="Proteomes" id="UP000275408">
    <property type="component" value="Unassembled WGS sequence"/>
</dbReference>
<dbReference type="SUPFAM" id="SSF55486">
    <property type="entry name" value="Metalloproteases ('zincins'), catalytic domain"/>
    <property type="match status" value="1"/>
</dbReference>
<dbReference type="CDD" id="cd08662">
    <property type="entry name" value="M13"/>
    <property type="match status" value="1"/>
</dbReference>
<dbReference type="InterPro" id="IPR018497">
    <property type="entry name" value="Peptidase_M13_C"/>
</dbReference>
<keyword evidence="2" id="KW-0645">Protease</keyword>
<protein>
    <recommendedName>
        <fullName evidence="11">Peptidase M13 N-terminal domain-containing protein</fullName>
    </recommendedName>
</protein>